<dbReference type="GO" id="GO:0005737">
    <property type="term" value="C:cytoplasm"/>
    <property type="evidence" value="ECO:0007669"/>
    <property type="project" value="TreeGrafter"/>
</dbReference>
<evidence type="ECO:0000256" key="5">
    <source>
        <dbReference type="ARBA" id="ARBA00022833"/>
    </source>
</evidence>
<keyword evidence="2" id="KW-0645">Protease</keyword>
<dbReference type="InterPro" id="IPR001577">
    <property type="entry name" value="Peptidase_M8"/>
</dbReference>
<name>A0A5C1APM1_9BACT</name>
<dbReference type="GO" id="GO:0016020">
    <property type="term" value="C:membrane"/>
    <property type="evidence" value="ECO:0007669"/>
    <property type="project" value="InterPro"/>
</dbReference>
<dbReference type="NCBIfam" id="NF038127">
    <property type="entry name" value="FDP_fam"/>
    <property type="match status" value="1"/>
</dbReference>
<dbReference type="Gene3D" id="3.90.132.10">
    <property type="entry name" value="Leishmanolysin , domain 2"/>
    <property type="match status" value="1"/>
</dbReference>
<sequence length="475" mass="48866">MTFEQARARRGSLRVKFQIEELEDRCVPSWGSTPPSAVAVPTSYTPVTLNTAGDATGAASVATTEVDWYRFTVTTGGSFTISATTPTSNLDTVIGLYTSTGQRVTYNDDISSTNYDSRFTRTLSAGTYLLGVTNYTGTAGGTYTWAIDGPATTVPPPPPPPPTSPPTTGGFSITLQTNGLTANQLFAFQQAAARWSQVITGDLPDANYNGTVVDDVLISASAVAIDGAGGVLGQAGPDRLRAGSYLPYHGTMQFDSADLAQLEASGQLASVVIHEMGHVLGIGTIWQQKGLVSGIGTTDPRFLGAQATAQYNAIFGTSGASVPVENSGGSGTAGGHWRESVFGNELMTGYLNAGFNPLSRVTVGALADMGYAVNLGAADAYTPPAGTAALVAGGTGGGGTANLVAGSTPSASIGSDSPGDRFATPNREHQEVTTSDAVDWDAVVTHGASIDGPTWLNYDIASMIRTPSHAPVDLF</sequence>
<reference evidence="9" key="1">
    <citation type="submission" date="2019-08" db="EMBL/GenBank/DDBJ databases">
        <title>Limnoglobus roseus gen. nov., sp. nov., a novel freshwater planctomycete with a giant genome from the family Gemmataceae.</title>
        <authorList>
            <person name="Kulichevskaya I.S."/>
            <person name="Naumoff D.G."/>
            <person name="Miroshnikov K."/>
            <person name="Ivanova A."/>
            <person name="Philippov D.A."/>
            <person name="Hakobyan A."/>
            <person name="Rijpstra I.C."/>
            <person name="Sinninghe Damste J.S."/>
            <person name="Liesack W."/>
            <person name="Dedysh S.N."/>
        </authorList>
    </citation>
    <scope>NUCLEOTIDE SEQUENCE [LARGE SCALE GENOMIC DNA]</scope>
    <source>
        <strain evidence="9">PX52</strain>
    </source>
</reference>
<dbReference type="InterPro" id="IPR007280">
    <property type="entry name" value="Peptidase_C_arc/bac"/>
</dbReference>
<dbReference type="GO" id="GO:0004222">
    <property type="term" value="F:metalloendopeptidase activity"/>
    <property type="evidence" value="ECO:0007669"/>
    <property type="project" value="InterPro"/>
</dbReference>
<accession>A0A5C1APM1</accession>
<protein>
    <recommendedName>
        <fullName evidence="7">Peptidase C-terminal archaeal/bacterial domain-containing protein</fullName>
    </recommendedName>
</protein>
<dbReference type="SUPFAM" id="SSF55486">
    <property type="entry name" value="Metalloproteases ('zincins'), catalytic domain"/>
    <property type="match status" value="1"/>
</dbReference>
<dbReference type="Pfam" id="PF04151">
    <property type="entry name" value="PPC"/>
    <property type="match status" value="1"/>
</dbReference>
<evidence type="ECO:0000256" key="3">
    <source>
        <dbReference type="ARBA" id="ARBA00022723"/>
    </source>
</evidence>
<evidence type="ECO:0000313" key="8">
    <source>
        <dbReference type="EMBL" id="QEL20097.1"/>
    </source>
</evidence>
<dbReference type="GO" id="GO:0006508">
    <property type="term" value="P:proteolysis"/>
    <property type="evidence" value="ECO:0007669"/>
    <property type="project" value="UniProtKB-KW"/>
</dbReference>
<organism evidence="8 9">
    <name type="scientific">Limnoglobus roseus</name>
    <dbReference type="NCBI Taxonomy" id="2598579"/>
    <lineage>
        <taxon>Bacteria</taxon>
        <taxon>Pseudomonadati</taxon>
        <taxon>Planctomycetota</taxon>
        <taxon>Planctomycetia</taxon>
        <taxon>Gemmatales</taxon>
        <taxon>Gemmataceae</taxon>
        <taxon>Limnoglobus</taxon>
    </lineage>
</organism>
<dbReference type="Proteomes" id="UP000324974">
    <property type="component" value="Chromosome"/>
</dbReference>
<dbReference type="EMBL" id="CP042425">
    <property type="protein sequence ID" value="QEL20097.1"/>
    <property type="molecule type" value="Genomic_DNA"/>
</dbReference>
<dbReference type="Gene3D" id="3.40.390.10">
    <property type="entry name" value="Collagenase (Catalytic Domain)"/>
    <property type="match status" value="1"/>
</dbReference>
<proteinExistence type="predicted"/>
<dbReference type="GO" id="GO:0007155">
    <property type="term" value="P:cell adhesion"/>
    <property type="evidence" value="ECO:0007669"/>
    <property type="project" value="InterPro"/>
</dbReference>
<gene>
    <name evidence="8" type="ORF">PX52LOC_07185</name>
</gene>
<evidence type="ECO:0000313" key="9">
    <source>
        <dbReference type="Proteomes" id="UP000324974"/>
    </source>
</evidence>
<evidence type="ECO:0000256" key="1">
    <source>
        <dbReference type="ARBA" id="ARBA00001947"/>
    </source>
</evidence>
<dbReference type="KEGG" id="lrs:PX52LOC_07185"/>
<dbReference type="Pfam" id="PF01457">
    <property type="entry name" value="Peptidase_M8"/>
    <property type="match status" value="1"/>
</dbReference>
<keyword evidence="9" id="KW-1185">Reference proteome</keyword>
<evidence type="ECO:0000256" key="6">
    <source>
        <dbReference type="ARBA" id="ARBA00023049"/>
    </source>
</evidence>
<dbReference type="PANTHER" id="PTHR10942:SF0">
    <property type="entry name" value="LEISHMANOLYSIN-LIKE PEPTIDASE"/>
    <property type="match status" value="1"/>
</dbReference>
<feature type="domain" description="Peptidase C-terminal archaeal/bacterial" evidence="7">
    <location>
        <begin position="65"/>
        <end position="133"/>
    </location>
</feature>
<dbReference type="InterPro" id="IPR024079">
    <property type="entry name" value="MetalloPept_cat_dom_sf"/>
</dbReference>
<keyword evidence="5" id="KW-0862">Zinc</keyword>
<dbReference type="GO" id="GO:0046872">
    <property type="term" value="F:metal ion binding"/>
    <property type="evidence" value="ECO:0007669"/>
    <property type="project" value="UniProtKB-KW"/>
</dbReference>
<dbReference type="Gene3D" id="2.60.120.380">
    <property type="match status" value="1"/>
</dbReference>
<dbReference type="SUPFAM" id="SSF89260">
    <property type="entry name" value="Collagen-binding domain"/>
    <property type="match status" value="1"/>
</dbReference>
<evidence type="ECO:0000259" key="7">
    <source>
        <dbReference type="Pfam" id="PF04151"/>
    </source>
</evidence>
<keyword evidence="6" id="KW-0482">Metalloprotease</keyword>
<keyword evidence="4" id="KW-0378">Hydrolase</keyword>
<comment type="cofactor">
    <cofactor evidence="1">
        <name>Zn(2+)</name>
        <dbReference type="ChEBI" id="CHEBI:29105"/>
    </cofactor>
</comment>
<keyword evidence="3" id="KW-0479">Metal-binding</keyword>
<evidence type="ECO:0000256" key="2">
    <source>
        <dbReference type="ARBA" id="ARBA00022670"/>
    </source>
</evidence>
<dbReference type="AlphaFoldDB" id="A0A5C1APM1"/>
<evidence type="ECO:0000256" key="4">
    <source>
        <dbReference type="ARBA" id="ARBA00022801"/>
    </source>
</evidence>
<dbReference type="PANTHER" id="PTHR10942">
    <property type="entry name" value="LEISHMANOLYSIN-LIKE PEPTIDASE"/>
    <property type="match status" value="1"/>
</dbReference>